<protein>
    <submittedName>
        <fullName evidence="1">Uncharacterized protein</fullName>
    </submittedName>
</protein>
<keyword evidence="2" id="KW-1185">Reference proteome</keyword>
<dbReference type="EMBL" id="CYRY02005990">
    <property type="protein sequence ID" value="VCW70520.1"/>
    <property type="molecule type" value="Genomic_DNA"/>
</dbReference>
<reference evidence="1 2" key="1">
    <citation type="submission" date="2018-10" db="EMBL/GenBank/DDBJ databases">
        <authorList>
            <person name="Ekblom R."/>
            <person name="Jareborg N."/>
        </authorList>
    </citation>
    <scope>NUCLEOTIDE SEQUENCE [LARGE SCALE GENOMIC DNA]</scope>
    <source>
        <tissue evidence="1">Muscle</tissue>
    </source>
</reference>
<dbReference type="Proteomes" id="UP000269945">
    <property type="component" value="Unassembled WGS sequence"/>
</dbReference>
<organism evidence="1 2">
    <name type="scientific">Gulo gulo</name>
    <name type="common">Wolverine</name>
    <name type="synonym">Gluton</name>
    <dbReference type="NCBI Taxonomy" id="48420"/>
    <lineage>
        <taxon>Eukaryota</taxon>
        <taxon>Metazoa</taxon>
        <taxon>Chordata</taxon>
        <taxon>Craniata</taxon>
        <taxon>Vertebrata</taxon>
        <taxon>Euteleostomi</taxon>
        <taxon>Mammalia</taxon>
        <taxon>Eutheria</taxon>
        <taxon>Laurasiatheria</taxon>
        <taxon>Carnivora</taxon>
        <taxon>Caniformia</taxon>
        <taxon>Musteloidea</taxon>
        <taxon>Mustelidae</taxon>
        <taxon>Guloninae</taxon>
        <taxon>Gulo</taxon>
    </lineage>
</organism>
<sequence>MTCPGDPKGLHPACLPSDSIPGSVRTEMLHTVYSTLTLARSRYSHNGKLLRLPLRPM</sequence>
<gene>
    <name evidence="1" type="ORF">BN2614_LOCUS5</name>
</gene>
<evidence type="ECO:0000313" key="1">
    <source>
        <dbReference type="EMBL" id="VCW70520.1"/>
    </source>
</evidence>
<comment type="caution">
    <text evidence="1">The sequence shown here is derived from an EMBL/GenBank/DDBJ whole genome shotgun (WGS) entry which is preliminary data.</text>
</comment>
<accession>A0A9X9LKC6</accession>
<evidence type="ECO:0000313" key="2">
    <source>
        <dbReference type="Proteomes" id="UP000269945"/>
    </source>
</evidence>
<name>A0A9X9LKC6_GULGU</name>
<proteinExistence type="predicted"/>
<dbReference type="AlphaFoldDB" id="A0A9X9LKC6"/>